<gene>
    <name evidence="1" type="ORF">GMARGA_LOCUS19702</name>
</gene>
<keyword evidence="2" id="KW-1185">Reference proteome</keyword>
<dbReference type="Proteomes" id="UP000789901">
    <property type="component" value="Unassembled WGS sequence"/>
</dbReference>
<proteinExistence type="predicted"/>
<sequence length="84" mass="9580">MCADNDTGLDHLLIKKPHYDFDTNRTTNPRLIVHYCHDHNVQITSENMPNDFGVLAISGSTSSPEETLEEMTLQNMDIAQYRTI</sequence>
<protein>
    <submittedName>
        <fullName evidence="1">29936_t:CDS:1</fullName>
    </submittedName>
</protein>
<name>A0ABN7VK22_GIGMA</name>
<evidence type="ECO:0000313" key="1">
    <source>
        <dbReference type="EMBL" id="CAG8780807.1"/>
    </source>
</evidence>
<accession>A0ABN7VK22</accession>
<comment type="caution">
    <text evidence="1">The sequence shown here is derived from an EMBL/GenBank/DDBJ whole genome shotgun (WGS) entry which is preliminary data.</text>
</comment>
<reference evidence="1 2" key="1">
    <citation type="submission" date="2021-06" db="EMBL/GenBank/DDBJ databases">
        <authorList>
            <person name="Kallberg Y."/>
            <person name="Tangrot J."/>
            <person name="Rosling A."/>
        </authorList>
    </citation>
    <scope>NUCLEOTIDE SEQUENCE [LARGE SCALE GENOMIC DNA]</scope>
    <source>
        <strain evidence="1 2">120-4 pot B 10/14</strain>
    </source>
</reference>
<evidence type="ECO:0000313" key="2">
    <source>
        <dbReference type="Proteomes" id="UP000789901"/>
    </source>
</evidence>
<organism evidence="1 2">
    <name type="scientific">Gigaspora margarita</name>
    <dbReference type="NCBI Taxonomy" id="4874"/>
    <lineage>
        <taxon>Eukaryota</taxon>
        <taxon>Fungi</taxon>
        <taxon>Fungi incertae sedis</taxon>
        <taxon>Mucoromycota</taxon>
        <taxon>Glomeromycotina</taxon>
        <taxon>Glomeromycetes</taxon>
        <taxon>Diversisporales</taxon>
        <taxon>Gigasporaceae</taxon>
        <taxon>Gigaspora</taxon>
    </lineage>
</organism>
<dbReference type="EMBL" id="CAJVQB010016636">
    <property type="protein sequence ID" value="CAG8780807.1"/>
    <property type="molecule type" value="Genomic_DNA"/>
</dbReference>